<gene>
    <name evidence="3" type="ordered locus">Swol_2497</name>
</gene>
<dbReference type="HOGENOM" id="CLU_2572684_0_0_9"/>
<protein>
    <recommendedName>
        <fullName evidence="2">SLH domain-containing protein</fullName>
    </recommendedName>
</protein>
<dbReference type="AlphaFoldDB" id="Q0AU18"/>
<dbReference type="InterPro" id="IPR051465">
    <property type="entry name" value="Cell_Envelope_Struct_Comp"/>
</dbReference>
<dbReference type="EMBL" id="CP000448">
    <property type="protein sequence ID" value="ABI69786.1"/>
    <property type="molecule type" value="Genomic_DNA"/>
</dbReference>
<evidence type="ECO:0000259" key="2">
    <source>
        <dbReference type="PROSITE" id="PS51272"/>
    </source>
</evidence>
<dbReference type="Pfam" id="PF00395">
    <property type="entry name" value="SLH"/>
    <property type="match status" value="1"/>
</dbReference>
<keyword evidence="1" id="KW-0677">Repeat</keyword>
<dbReference type="Proteomes" id="UP000001968">
    <property type="component" value="Chromosome"/>
</dbReference>
<sequence>MPRTLKNIFIGSFTFLLLLILTGITTAAPQQEAIVTAFHDVSSSDANLVYINYMAQRGIISGFPDGSFHPGEGLTRAQAAV</sequence>
<evidence type="ECO:0000256" key="1">
    <source>
        <dbReference type="ARBA" id="ARBA00022737"/>
    </source>
</evidence>
<dbReference type="KEGG" id="swo:Swol_2497"/>
<proteinExistence type="predicted"/>
<dbReference type="PANTHER" id="PTHR43308">
    <property type="entry name" value="OUTER MEMBRANE PROTEIN ALPHA-RELATED"/>
    <property type="match status" value="1"/>
</dbReference>
<dbReference type="RefSeq" id="WP_011641868.1">
    <property type="nucleotide sequence ID" value="NC_008346.1"/>
</dbReference>
<accession>Q0AU18</accession>
<name>Q0AU18_SYNWW</name>
<evidence type="ECO:0000313" key="4">
    <source>
        <dbReference type="Proteomes" id="UP000001968"/>
    </source>
</evidence>
<organism evidence="3 4">
    <name type="scientific">Syntrophomonas wolfei subsp. wolfei (strain DSM 2245B / Goettingen)</name>
    <dbReference type="NCBI Taxonomy" id="335541"/>
    <lineage>
        <taxon>Bacteria</taxon>
        <taxon>Bacillati</taxon>
        <taxon>Bacillota</taxon>
        <taxon>Clostridia</taxon>
        <taxon>Eubacteriales</taxon>
        <taxon>Syntrophomonadaceae</taxon>
        <taxon>Syntrophomonas</taxon>
    </lineage>
</organism>
<dbReference type="STRING" id="335541.Swol_2497"/>
<dbReference type="PANTHER" id="PTHR43308:SF5">
    <property type="entry name" value="S-LAYER PROTEIN _ PEPTIDOGLYCAN ENDO-BETA-N-ACETYLGLUCOSAMINIDASE"/>
    <property type="match status" value="1"/>
</dbReference>
<dbReference type="PROSITE" id="PS51272">
    <property type="entry name" value="SLH"/>
    <property type="match status" value="1"/>
</dbReference>
<dbReference type="OrthoDB" id="9811296at2"/>
<keyword evidence="4" id="KW-1185">Reference proteome</keyword>
<evidence type="ECO:0000313" key="3">
    <source>
        <dbReference type="EMBL" id="ABI69786.1"/>
    </source>
</evidence>
<reference evidence="4" key="1">
    <citation type="journal article" date="2010" name="Environ. Microbiol.">
        <title>The genome of Syntrophomonas wolfei: new insights into syntrophic metabolism and biohydrogen production.</title>
        <authorList>
            <person name="Sieber J.R."/>
            <person name="Sims D.R."/>
            <person name="Han C."/>
            <person name="Kim E."/>
            <person name="Lykidis A."/>
            <person name="Lapidus A.L."/>
            <person name="McDonnald E."/>
            <person name="Rohlin L."/>
            <person name="Culley D.E."/>
            <person name="Gunsalus R."/>
            <person name="McInerney M.J."/>
        </authorList>
    </citation>
    <scope>NUCLEOTIDE SEQUENCE [LARGE SCALE GENOMIC DNA]</scope>
    <source>
        <strain evidence="4">DSM 2245B / Goettingen</strain>
    </source>
</reference>
<dbReference type="InterPro" id="IPR001119">
    <property type="entry name" value="SLH_dom"/>
</dbReference>
<feature type="domain" description="SLH" evidence="2">
    <location>
        <begin position="34"/>
        <end position="81"/>
    </location>
</feature>